<evidence type="ECO:0000313" key="1">
    <source>
        <dbReference type="EMBL" id="PWB09703.1"/>
    </source>
</evidence>
<dbReference type="AlphaFoldDB" id="A0A2V1J2C2"/>
<keyword evidence="2" id="KW-1185">Reference proteome</keyword>
<comment type="caution">
    <text evidence="1">The sequence shown here is derived from an EMBL/GenBank/DDBJ whole genome shotgun (WGS) entry which is preliminary data.</text>
</comment>
<dbReference type="RefSeq" id="WP_107034755.1">
    <property type="nucleotide sequence ID" value="NZ_CAOMDK010000006.1"/>
</dbReference>
<proteinExistence type="predicted"/>
<dbReference type="GeneID" id="93424221"/>
<organism evidence="1 2">
    <name type="scientific">Paramuribaculum intestinale</name>
    <dbReference type="NCBI Taxonomy" id="2094151"/>
    <lineage>
        <taxon>Bacteria</taxon>
        <taxon>Pseudomonadati</taxon>
        <taxon>Bacteroidota</taxon>
        <taxon>Bacteroidia</taxon>
        <taxon>Bacteroidales</taxon>
        <taxon>Muribaculaceae</taxon>
        <taxon>Paramuribaculum</taxon>
    </lineage>
</organism>
<name>A0A2V1J2C2_9BACT</name>
<sequence length="80" mass="9496">MNDITELFGHYLSQYGSIDIAESEFKKNIHEDKDLHDAYREWCHMVGSSEKNGFKDYCEEVIRSQDDVWQTLNDNDDDNF</sequence>
<evidence type="ECO:0000313" key="2">
    <source>
        <dbReference type="Proteomes" id="UP000244925"/>
    </source>
</evidence>
<accession>A0A2V1J2C2</accession>
<reference evidence="2" key="1">
    <citation type="submission" date="2018-02" db="EMBL/GenBank/DDBJ databases">
        <authorList>
            <person name="Clavel T."/>
            <person name="Strowig T."/>
        </authorList>
    </citation>
    <scope>NUCLEOTIDE SEQUENCE [LARGE SCALE GENOMIC DNA]</scope>
    <source>
        <strain evidence="2">DSM 100764</strain>
    </source>
</reference>
<dbReference type="EMBL" id="PUBV01000001">
    <property type="protein sequence ID" value="PWB09703.1"/>
    <property type="molecule type" value="Genomic_DNA"/>
</dbReference>
<dbReference type="Proteomes" id="UP000244925">
    <property type="component" value="Unassembled WGS sequence"/>
</dbReference>
<gene>
    <name evidence="1" type="ORF">C5O25_00405</name>
</gene>
<protein>
    <submittedName>
        <fullName evidence="1">Uncharacterized protein</fullName>
    </submittedName>
</protein>